<keyword evidence="2" id="KW-1185">Reference proteome</keyword>
<gene>
    <name evidence="1" type="ORF">SVUK_LOCUS2189</name>
</gene>
<reference evidence="1 2" key="1">
    <citation type="submission" date="2018-11" db="EMBL/GenBank/DDBJ databases">
        <authorList>
            <consortium name="Pathogen Informatics"/>
        </authorList>
    </citation>
    <scope>NUCLEOTIDE SEQUENCE [LARGE SCALE GENOMIC DNA]</scope>
</reference>
<name>A0A3P7I170_STRVU</name>
<protein>
    <submittedName>
        <fullName evidence="1">Uncharacterized protein</fullName>
    </submittedName>
</protein>
<proteinExistence type="predicted"/>
<evidence type="ECO:0000313" key="1">
    <source>
        <dbReference type="EMBL" id="VDM67191.1"/>
    </source>
</evidence>
<dbReference type="EMBL" id="UYYB01004840">
    <property type="protein sequence ID" value="VDM67191.1"/>
    <property type="molecule type" value="Genomic_DNA"/>
</dbReference>
<sequence>MILGDTSVAGSEFSDTNIDVNILYEISELRREEGASSPSNCSIDSDSKHLMLQEMVPPDVCIWHPQSWTYNIDLITYFRATSPCQEVTRVLIPKEYVELTVKAPQYEETETEVELLRKFPHSGAFARRRGARCIQRSLSVPDYSKAVAASKNESACVDLNFINAEPEEELCIVECITGEEERLSLNCQASTIEHAFFDYEAKNLKQNHQCCLTQCVDRHQQSISLKAKAANNETCLLNDSVANAKQETLSCLIEVNDSQSLIASLRAKAPTVENCDIQTGIQHADDGVGSCYVKLDDHYFASTVLISKGEQTKMLQWRMLFAS</sequence>
<dbReference type="Proteomes" id="UP000270094">
    <property type="component" value="Unassembled WGS sequence"/>
</dbReference>
<accession>A0A3P7I170</accession>
<evidence type="ECO:0000313" key="2">
    <source>
        <dbReference type="Proteomes" id="UP000270094"/>
    </source>
</evidence>
<dbReference type="AlphaFoldDB" id="A0A3P7I170"/>
<organism evidence="1 2">
    <name type="scientific">Strongylus vulgaris</name>
    <name type="common">Blood worm</name>
    <dbReference type="NCBI Taxonomy" id="40348"/>
    <lineage>
        <taxon>Eukaryota</taxon>
        <taxon>Metazoa</taxon>
        <taxon>Ecdysozoa</taxon>
        <taxon>Nematoda</taxon>
        <taxon>Chromadorea</taxon>
        <taxon>Rhabditida</taxon>
        <taxon>Rhabditina</taxon>
        <taxon>Rhabditomorpha</taxon>
        <taxon>Strongyloidea</taxon>
        <taxon>Strongylidae</taxon>
        <taxon>Strongylus</taxon>
    </lineage>
</organism>
<dbReference type="OrthoDB" id="5816235at2759"/>